<reference evidence="2" key="1">
    <citation type="journal article" date="2011" name="Genome Biol.">
        <title>The draft genome of the carcinogenic human liver fluke Clonorchis sinensis.</title>
        <authorList>
            <person name="Wang X."/>
            <person name="Chen W."/>
            <person name="Huang Y."/>
            <person name="Sun J."/>
            <person name="Men J."/>
            <person name="Liu H."/>
            <person name="Luo F."/>
            <person name="Guo L."/>
            <person name="Lv X."/>
            <person name="Deng C."/>
            <person name="Zhou C."/>
            <person name="Fan Y."/>
            <person name="Li X."/>
            <person name="Huang L."/>
            <person name="Hu Y."/>
            <person name="Liang C."/>
            <person name="Hu X."/>
            <person name="Xu J."/>
            <person name="Yu X."/>
        </authorList>
    </citation>
    <scope>NUCLEOTIDE SEQUENCE [LARGE SCALE GENOMIC DNA]</scope>
    <source>
        <strain evidence="2">Henan</strain>
    </source>
</reference>
<dbReference type="EMBL" id="DF144534">
    <property type="protein sequence ID" value="GAA57088.1"/>
    <property type="molecule type" value="Genomic_DNA"/>
</dbReference>
<evidence type="ECO:0000259" key="1">
    <source>
        <dbReference type="Pfam" id="PF21056"/>
    </source>
</evidence>
<feature type="non-terminal residue" evidence="2">
    <location>
        <position position="1"/>
    </location>
</feature>
<reference key="2">
    <citation type="submission" date="2011-10" db="EMBL/GenBank/DDBJ databases">
        <title>The genome and transcriptome sequence of Clonorchis sinensis provide insights into the carcinogenic liver fluke.</title>
        <authorList>
            <person name="Wang X."/>
            <person name="Huang Y."/>
            <person name="Chen W."/>
            <person name="Liu H."/>
            <person name="Guo L."/>
            <person name="Chen Y."/>
            <person name="Luo F."/>
            <person name="Zhou W."/>
            <person name="Sun J."/>
            <person name="Mao Q."/>
            <person name="Liang P."/>
            <person name="Zhou C."/>
            <person name="Tian Y."/>
            <person name="Men J."/>
            <person name="Lv X."/>
            <person name="Huang L."/>
            <person name="Zhou J."/>
            <person name="Hu Y."/>
            <person name="Li R."/>
            <person name="Zhang F."/>
            <person name="Lei H."/>
            <person name="Li X."/>
            <person name="Hu X."/>
            <person name="Liang C."/>
            <person name="Xu J."/>
            <person name="Wu Z."/>
            <person name="Yu X."/>
        </authorList>
    </citation>
    <scope>NUCLEOTIDE SEQUENCE</scope>
    <source>
        <strain>Henan</strain>
    </source>
</reference>
<dbReference type="InterPro" id="IPR052579">
    <property type="entry name" value="Zinc_finger_SWIM"/>
</dbReference>
<proteinExistence type="predicted"/>
<organism evidence="2 3">
    <name type="scientific">Clonorchis sinensis</name>
    <name type="common">Chinese liver fluke</name>
    <dbReference type="NCBI Taxonomy" id="79923"/>
    <lineage>
        <taxon>Eukaryota</taxon>
        <taxon>Metazoa</taxon>
        <taxon>Spiralia</taxon>
        <taxon>Lophotrochozoa</taxon>
        <taxon>Platyhelminthes</taxon>
        <taxon>Trematoda</taxon>
        <taxon>Digenea</taxon>
        <taxon>Opisthorchiida</taxon>
        <taxon>Opisthorchiata</taxon>
        <taxon>Opisthorchiidae</taxon>
        <taxon>Clonorchis</taxon>
    </lineage>
</organism>
<gene>
    <name evidence="2" type="ORF">CLF_112126</name>
</gene>
<dbReference type="Pfam" id="PF21056">
    <property type="entry name" value="ZSWIM1-3_RNaseH-like"/>
    <property type="match status" value="1"/>
</dbReference>
<name>G7YVV8_CLOSI</name>
<dbReference type="InterPro" id="IPR048324">
    <property type="entry name" value="ZSWIM1-3_RNaseH-like"/>
</dbReference>
<sequence length="821" mass="94965">KNYTSEHRNPVEFVLHQWKKCASIILPAIRDSLLQLLTENEVHYQVYFEEKNYDDTKPMAKRDHRTRTHDAKPKEASKLSAFANKITVREKPPVQCGSVNGGKGTAWQSPPIFLNTTISCQVVKLLYDRLLVDRRLTEDELGTCRALLKCGTPSCEVWQFVAGKVLNTQDVYCYRRACRLALLNDMPSVLEKPRETGRVLVWQSVQGHYSHICFSRWQQIALFQRFPDVVNVNKTHATNLFGYKLRTCLLTGGMGIRRPVIYAFVESKQLAPMRKLFNLFKKMMGKHYPARTFLMDTSAAQVRAARVVFCCNVMLCYFHIEKAIRKHYVAFNIHVFLVIDTLCEQPTHSLPHGSPGQRHTSGMAHFSNVTNNRLEKANGRFNDRVHHADTLQHAVQKVSWHAEWLMREFEMHTSYLCDGQEILEGDGYILTGVCRMTAYACSLILRHLGPRSPMLPYDCWHKQDFCLASFSIHQRRLSDYNIPEKTVPLTLVLKPPPAAFDALRKQPNRVVYKLQEPELRKTTDSFRKLIVHGKILLRQRSHSATDGLPSVVQDTAPQPRWRSRDTDLGFCVLCDRPTTTSDRCFRPVQKRKGVLATRSAKRVSYDVDLDRSTESKHSVSRRSVFVRFFWSKEELFDSRRQWSNERFSRRSSCISWQDVCIHLDDQHNNFSCRLLWNFSPNCTSQPNHLKRDVRYGAVQKLKYVSAMMARHCHTQFDSTPATKPFLLLAIPSRQLGPLLTTTNKLMLHSECELIVTPPRIVNEHYYYYFTLPKYDVSMTVPRLPRPVRWTARSSPYPQYSPDEAVTCTCKTASILLVRART</sequence>
<feature type="domain" description="ZSWIM1/3 RNaseH-like" evidence="1">
    <location>
        <begin position="207"/>
        <end position="306"/>
    </location>
</feature>
<keyword evidence="3" id="KW-1185">Reference proteome</keyword>
<dbReference type="Proteomes" id="UP000008909">
    <property type="component" value="Unassembled WGS sequence"/>
</dbReference>
<evidence type="ECO:0000313" key="2">
    <source>
        <dbReference type="EMBL" id="GAA57088.1"/>
    </source>
</evidence>
<evidence type="ECO:0000313" key="3">
    <source>
        <dbReference type="Proteomes" id="UP000008909"/>
    </source>
</evidence>
<dbReference type="PANTHER" id="PTHR31569:SF4">
    <property type="entry name" value="SWIM-TYPE DOMAIN-CONTAINING PROTEIN"/>
    <property type="match status" value="1"/>
</dbReference>
<accession>G7YVV8</accession>
<protein>
    <recommendedName>
        <fullName evidence="1">ZSWIM1/3 RNaseH-like domain-containing protein</fullName>
    </recommendedName>
</protein>
<dbReference type="AlphaFoldDB" id="G7YVV8"/>
<dbReference type="PANTHER" id="PTHR31569">
    <property type="entry name" value="SWIM-TYPE DOMAIN-CONTAINING PROTEIN"/>
    <property type="match status" value="1"/>
</dbReference>